<protein>
    <submittedName>
        <fullName evidence="1">Uncharacterized protein</fullName>
    </submittedName>
</protein>
<dbReference type="Gramene" id="TraesJAG1B03G00301760.1">
    <property type="protein sequence ID" value="TraesJAG1B03G00301760.1.CDS1"/>
    <property type="gene ID" value="TraesJAG1B03G00301760"/>
</dbReference>
<dbReference type="Gramene" id="TraesWEE_scaffold_000701_01G000300.1">
    <property type="protein sequence ID" value="TraesWEE_scaffold_000701_01G000300.1"/>
    <property type="gene ID" value="TraesWEE_scaffold_000701_01G000300"/>
</dbReference>
<keyword evidence="2" id="KW-1185">Reference proteome</keyword>
<organism evidence="1">
    <name type="scientific">Triticum aestivum</name>
    <name type="common">Wheat</name>
    <dbReference type="NCBI Taxonomy" id="4565"/>
    <lineage>
        <taxon>Eukaryota</taxon>
        <taxon>Viridiplantae</taxon>
        <taxon>Streptophyta</taxon>
        <taxon>Embryophyta</taxon>
        <taxon>Tracheophyta</taxon>
        <taxon>Spermatophyta</taxon>
        <taxon>Magnoliopsida</taxon>
        <taxon>Liliopsida</taxon>
        <taxon>Poales</taxon>
        <taxon>Poaceae</taxon>
        <taxon>BOP clade</taxon>
        <taxon>Pooideae</taxon>
        <taxon>Triticodae</taxon>
        <taxon>Triticeae</taxon>
        <taxon>Triticinae</taxon>
        <taxon>Triticum</taxon>
    </lineage>
</organism>
<dbReference type="Gramene" id="TraesLDM1B03G00302030.1">
    <property type="protein sequence ID" value="TraesLDM1B03G00302030.1.CDS1"/>
    <property type="gene ID" value="TraesLDM1B03G00302030"/>
</dbReference>
<dbReference type="Gramene" id="TraesCS1B03G0658500.1">
    <property type="protein sequence ID" value="TraesCS1B03G0658500.1.CDS1"/>
    <property type="gene ID" value="TraesCS1B03G0658500"/>
</dbReference>
<evidence type="ECO:0000313" key="2">
    <source>
        <dbReference type="Proteomes" id="UP000019116"/>
    </source>
</evidence>
<dbReference type="EnsemblPlants" id="TraesCS1B02G228700.1">
    <property type="protein sequence ID" value="TraesCS1B02G228700.1.cds1"/>
    <property type="gene ID" value="TraesCS1B02G228700"/>
</dbReference>
<dbReference type="Gramene" id="TraesMAC1B03G00303990.1">
    <property type="protein sequence ID" value="TraesMAC1B03G00303990.1.CDS1"/>
    <property type="gene ID" value="TraesMAC1B03G00303990"/>
</dbReference>
<dbReference type="Gramene" id="TraesROB_scaffold_015585_01G000100.1">
    <property type="protein sequence ID" value="TraesROB_scaffold_015585_01G000100.1"/>
    <property type="gene ID" value="TraesROB_scaffold_015585_01G000100"/>
</dbReference>
<dbReference type="OMA" id="ICWAIWR"/>
<accession>A0A3B5YXI3</accession>
<dbReference type="Proteomes" id="UP000019116">
    <property type="component" value="Chromosome 1B"/>
</dbReference>
<dbReference type="Gramene" id="TraesJUL1B03G00301900.1">
    <property type="protein sequence ID" value="TraesJUL1B03G00301900.1.CDS1"/>
    <property type="gene ID" value="TraesJUL1B03G00301900"/>
</dbReference>
<dbReference type="Gramene" id="TraesCS1B02G228700.1">
    <property type="protein sequence ID" value="TraesCS1B02G228700.1.cds1"/>
    <property type="gene ID" value="TraesCS1B02G228700"/>
</dbReference>
<reference evidence="1" key="2">
    <citation type="submission" date="2018-10" db="UniProtKB">
        <authorList>
            <consortium name="EnsemblPlants"/>
        </authorList>
    </citation>
    <scope>IDENTIFICATION</scope>
</reference>
<sequence length="110" mass="12541">MFGTALCPDNIWQAYSWCYTFFPGGEKFYTAGIAAMCWAIWSCRNRVTFEFKPLTNPFECIFSACALICYWAGMMKQEDAVAMRDGAKMLKENASIMMRICAANHEEASR</sequence>
<dbReference type="Gramene" id="TraesCLE_scaffold_000619_01G000400.1">
    <property type="protein sequence ID" value="TraesCLE_scaffold_000619_01G000400.1"/>
    <property type="gene ID" value="TraesCLE_scaffold_000619_01G000400"/>
</dbReference>
<dbReference type="AlphaFoldDB" id="A0A3B5YXI3"/>
<reference evidence="1" key="1">
    <citation type="submission" date="2018-08" db="EMBL/GenBank/DDBJ databases">
        <authorList>
            <person name="Rossello M."/>
        </authorList>
    </citation>
    <scope>NUCLEOTIDE SEQUENCE [LARGE SCALE GENOMIC DNA]</scope>
    <source>
        <strain evidence="1">cv. Chinese Spring</strain>
    </source>
</reference>
<evidence type="ECO:0000313" key="1">
    <source>
        <dbReference type="EnsemblPlants" id="TraesCS1B02G228700.1.cds1"/>
    </source>
</evidence>
<dbReference type="Gramene" id="TraesSTA1B03G00300630.1">
    <property type="protein sequence ID" value="TraesSTA1B03G00300630.1.CDS1"/>
    <property type="gene ID" value="TraesSTA1B03G00300630"/>
</dbReference>
<dbReference type="Gramene" id="TraesSYM1B03G00308860.1">
    <property type="protein sequence ID" value="TraesSYM1B03G00308860.1.CDS1"/>
    <property type="gene ID" value="TraesSYM1B03G00308860"/>
</dbReference>
<name>A0A3B5YXI3_WHEAT</name>
<proteinExistence type="predicted"/>
<dbReference type="Gramene" id="TraesARI1B03G00304860.1">
    <property type="protein sequence ID" value="TraesARI1B03G00304860.1.CDS1"/>
    <property type="gene ID" value="TraesARI1B03G00304860"/>
</dbReference>
<dbReference type="OrthoDB" id="695518at2759"/>